<sequence>MTPSHPTRHKNNHNHIHPPIHQISHPPDPNAPKHDPNVLMTVFVRV</sequence>
<feature type="region of interest" description="Disordered" evidence="1">
    <location>
        <begin position="1"/>
        <end position="36"/>
    </location>
</feature>
<gene>
    <name evidence="2" type="ORF">CCACVL1_29499</name>
</gene>
<evidence type="ECO:0000256" key="1">
    <source>
        <dbReference type="SAM" id="MobiDB-lite"/>
    </source>
</evidence>
<dbReference type="Gramene" id="OMO51923">
    <property type="protein sequence ID" value="OMO51923"/>
    <property type="gene ID" value="CCACVL1_29499"/>
</dbReference>
<comment type="caution">
    <text evidence="2">The sequence shown here is derived from an EMBL/GenBank/DDBJ whole genome shotgun (WGS) entry which is preliminary data.</text>
</comment>
<evidence type="ECO:0000313" key="2">
    <source>
        <dbReference type="EMBL" id="OMO51923.1"/>
    </source>
</evidence>
<name>A0A1R3G1H0_COCAP</name>
<evidence type="ECO:0000313" key="3">
    <source>
        <dbReference type="Proteomes" id="UP000188268"/>
    </source>
</evidence>
<accession>A0A1R3G1H0</accession>
<organism evidence="2 3">
    <name type="scientific">Corchorus capsularis</name>
    <name type="common">Jute</name>
    <dbReference type="NCBI Taxonomy" id="210143"/>
    <lineage>
        <taxon>Eukaryota</taxon>
        <taxon>Viridiplantae</taxon>
        <taxon>Streptophyta</taxon>
        <taxon>Embryophyta</taxon>
        <taxon>Tracheophyta</taxon>
        <taxon>Spermatophyta</taxon>
        <taxon>Magnoliopsida</taxon>
        <taxon>eudicotyledons</taxon>
        <taxon>Gunneridae</taxon>
        <taxon>Pentapetalae</taxon>
        <taxon>rosids</taxon>
        <taxon>malvids</taxon>
        <taxon>Malvales</taxon>
        <taxon>Malvaceae</taxon>
        <taxon>Grewioideae</taxon>
        <taxon>Apeibeae</taxon>
        <taxon>Corchorus</taxon>
    </lineage>
</organism>
<reference evidence="2 3" key="1">
    <citation type="submission" date="2013-09" db="EMBL/GenBank/DDBJ databases">
        <title>Corchorus capsularis genome sequencing.</title>
        <authorList>
            <person name="Alam M."/>
            <person name="Haque M.S."/>
            <person name="Islam M.S."/>
            <person name="Emdad E.M."/>
            <person name="Islam M.M."/>
            <person name="Ahmed B."/>
            <person name="Halim A."/>
            <person name="Hossen Q.M.M."/>
            <person name="Hossain M.Z."/>
            <person name="Ahmed R."/>
            <person name="Khan M.M."/>
            <person name="Islam R."/>
            <person name="Rashid M.M."/>
            <person name="Khan S.A."/>
            <person name="Rahman M.S."/>
            <person name="Alam M."/>
        </authorList>
    </citation>
    <scope>NUCLEOTIDE SEQUENCE [LARGE SCALE GENOMIC DNA]</scope>
    <source>
        <strain evidence="3">cv. CVL-1</strain>
        <tissue evidence="2">Whole seedling</tissue>
    </source>
</reference>
<proteinExistence type="predicted"/>
<dbReference type="Proteomes" id="UP000188268">
    <property type="component" value="Unassembled WGS sequence"/>
</dbReference>
<protein>
    <submittedName>
        <fullName evidence="2">Uncharacterized protein</fullName>
    </submittedName>
</protein>
<dbReference type="EMBL" id="AWWV01015656">
    <property type="protein sequence ID" value="OMO51923.1"/>
    <property type="molecule type" value="Genomic_DNA"/>
</dbReference>
<feature type="compositionally biased region" description="Basic residues" evidence="1">
    <location>
        <begin position="1"/>
        <end position="18"/>
    </location>
</feature>
<keyword evidence="3" id="KW-1185">Reference proteome</keyword>
<dbReference type="AlphaFoldDB" id="A0A1R3G1H0"/>